<gene>
    <name evidence="9" type="ORF">SD37_05105</name>
</gene>
<dbReference type="Pfam" id="PF00999">
    <property type="entry name" value="Na_H_Exchanger"/>
    <property type="match status" value="1"/>
</dbReference>
<dbReference type="GO" id="GO:0015297">
    <property type="term" value="F:antiporter activity"/>
    <property type="evidence" value="ECO:0007669"/>
    <property type="project" value="InterPro"/>
</dbReference>
<evidence type="ECO:0000256" key="2">
    <source>
        <dbReference type="ARBA" id="ARBA00022448"/>
    </source>
</evidence>
<keyword evidence="2" id="KW-0813">Transport</keyword>
<keyword evidence="10" id="KW-1185">Reference proteome</keyword>
<dbReference type="InterPro" id="IPR038770">
    <property type="entry name" value="Na+/solute_symporter_sf"/>
</dbReference>
<evidence type="ECO:0000256" key="5">
    <source>
        <dbReference type="ARBA" id="ARBA00023065"/>
    </source>
</evidence>
<feature type="transmembrane region" description="Helical" evidence="7">
    <location>
        <begin position="6"/>
        <end position="27"/>
    </location>
</feature>
<dbReference type="EMBL" id="CP016174">
    <property type="protein sequence ID" value="ANN15098.1"/>
    <property type="molecule type" value="Genomic_DNA"/>
</dbReference>
<evidence type="ECO:0000313" key="10">
    <source>
        <dbReference type="Proteomes" id="UP000093695"/>
    </source>
</evidence>
<dbReference type="GO" id="GO:0016020">
    <property type="term" value="C:membrane"/>
    <property type="evidence" value="ECO:0007669"/>
    <property type="project" value="UniProtKB-SubCell"/>
</dbReference>
<dbReference type="STRING" id="31958.SD37_05105"/>
<accession>A0A193BSD9</accession>
<dbReference type="Proteomes" id="UP000093695">
    <property type="component" value="Chromosome"/>
</dbReference>
<feature type="transmembrane region" description="Helical" evidence="7">
    <location>
        <begin position="201"/>
        <end position="222"/>
    </location>
</feature>
<evidence type="ECO:0000259" key="8">
    <source>
        <dbReference type="Pfam" id="PF00999"/>
    </source>
</evidence>
<dbReference type="PANTHER" id="PTHR32468">
    <property type="entry name" value="CATION/H + ANTIPORTER"/>
    <property type="match status" value="1"/>
</dbReference>
<dbReference type="Gene3D" id="1.20.1530.20">
    <property type="match status" value="1"/>
</dbReference>
<keyword evidence="3 7" id="KW-0812">Transmembrane</keyword>
<reference evidence="9 10" key="1">
    <citation type="journal article" date="2015" name="Genome Announc.">
        <title>Draft Genome Sequence of Norvancomycin-Producing Strain Amycolatopsis orientalis CPCC200066.</title>
        <authorList>
            <person name="Lei X."/>
            <person name="Yuan F."/>
            <person name="Shi Y."/>
            <person name="Li X."/>
            <person name="Wang L."/>
            <person name="Hong B."/>
        </authorList>
    </citation>
    <scope>NUCLEOTIDE SEQUENCE [LARGE SCALE GENOMIC DNA]</scope>
    <source>
        <strain evidence="9 10">B-37</strain>
    </source>
</reference>
<dbReference type="RefSeq" id="WP_063774574.1">
    <property type="nucleotide sequence ID" value="NZ_CP016174.1"/>
</dbReference>
<feature type="domain" description="Cation/H+ exchanger transmembrane" evidence="8">
    <location>
        <begin position="19"/>
        <end position="401"/>
    </location>
</feature>
<dbReference type="GO" id="GO:1902600">
    <property type="term" value="P:proton transmembrane transport"/>
    <property type="evidence" value="ECO:0007669"/>
    <property type="project" value="InterPro"/>
</dbReference>
<comment type="subcellular location">
    <subcellularLocation>
        <location evidence="1">Membrane</location>
        <topology evidence="1">Multi-pass membrane protein</topology>
    </subcellularLocation>
</comment>
<dbReference type="AlphaFoldDB" id="A0A193BSD9"/>
<feature type="transmembrane region" description="Helical" evidence="7">
    <location>
        <begin position="284"/>
        <end position="307"/>
    </location>
</feature>
<organism evidence="9 10">
    <name type="scientific">Amycolatopsis orientalis</name>
    <name type="common">Nocardia orientalis</name>
    <dbReference type="NCBI Taxonomy" id="31958"/>
    <lineage>
        <taxon>Bacteria</taxon>
        <taxon>Bacillati</taxon>
        <taxon>Actinomycetota</taxon>
        <taxon>Actinomycetes</taxon>
        <taxon>Pseudonocardiales</taxon>
        <taxon>Pseudonocardiaceae</taxon>
        <taxon>Amycolatopsis</taxon>
    </lineage>
</organism>
<evidence type="ECO:0000256" key="1">
    <source>
        <dbReference type="ARBA" id="ARBA00004141"/>
    </source>
</evidence>
<feature type="transmembrane region" description="Helical" evidence="7">
    <location>
        <begin position="103"/>
        <end position="128"/>
    </location>
</feature>
<keyword evidence="6 7" id="KW-0472">Membrane</keyword>
<dbReference type="KEGG" id="aori:SD37_05105"/>
<evidence type="ECO:0000256" key="6">
    <source>
        <dbReference type="ARBA" id="ARBA00023136"/>
    </source>
</evidence>
<dbReference type="InterPro" id="IPR050794">
    <property type="entry name" value="CPA2_transporter"/>
</dbReference>
<evidence type="ECO:0000313" key="9">
    <source>
        <dbReference type="EMBL" id="ANN15098.1"/>
    </source>
</evidence>
<proteinExistence type="predicted"/>
<feature type="transmembrane region" description="Helical" evidence="7">
    <location>
        <begin position="39"/>
        <end position="61"/>
    </location>
</feature>
<dbReference type="eggNOG" id="COG0475">
    <property type="taxonomic scope" value="Bacteria"/>
</dbReference>
<feature type="transmembrane region" description="Helical" evidence="7">
    <location>
        <begin position="378"/>
        <end position="400"/>
    </location>
</feature>
<keyword evidence="4 7" id="KW-1133">Transmembrane helix</keyword>
<keyword evidence="5" id="KW-0406">Ion transport</keyword>
<feature type="transmembrane region" description="Helical" evidence="7">
    <location>
        <begin position="234"/>
        <end position="264"/>
    </location>
</feature>
<dbReference type="InterPro" id="IPR006153">
    <property type="entry name" value="Cation/H_exchanger_TM"/>
</dbReference>
<feature type="transmembrane region" description="Helical" evidence="7">
    <location>
        <begin position="169"/>
        <end position="189"/>
    </location>
</feature>
<protein>
    <submittedName>
        <fullName evidence="9">Potassium transporter</fullName>
    </submittedName>
</protein>
<feature type="transmembrane region" description="Helical" evidence="7">
    <location>
        <begin position="73"/>
        <end position="91"/>
    </location>
</feature>
<sequence length="433" mass="44959">MAVEPITRFLLAVGAILLVSHFCGEVLRRVGQPPVLGEIVGGLLLGPSVLGLIWPAGGAWLFSPEVLSSLDKAAQLGLVVFMFLLGCELRTDRIERKSLVGAVVLGGMGLPFVAGIGVAFAAASVLAGDGAPKAGFVLFFALALAITAMPVLARILVDLKIDRTGLGALSLTSAAIGDGVAWLTLTLILVGTGAHGGGNPVTTAILAVVLVVGTQVVVRRVLSGLVTRIESDKVMTVVLLVGALGFAVLTQLLGLHALLGAFLFGTAVPRDCPVVERISDQLRGFTLVVLLPLFFALVGLSTSIGLLGSDLSHWLLFLGVLVVAQLTKFLGAGGAARLAGLPGRQAIQLGALMNCRGVTELVVATIGLKYGLVNQLGFTILVLVAVVTTAVTGPLMRFLLRREKTAEKPEVFEIVGNQEDVPPRDRLSRSVSE</sequence>
<name>A0A193BSD9_AMYOR</name>
<dbReference type="PANTHER" id="PTHR32468:SF0">
    <property type="entry name" value="K(+)_H(+) ANTIPORTER 1"/>
    <property type="match status" value="1"/>
</dbReference>
<evidence type="ECO:0000256" key="7">
    <source>
        <dbReference type="SAM" id="Phobius"/>
    </source>
</evidence>
<feature type="transmembrane region" description="Helical" evidence="7">
    <location>
        <begin position="314"/>
        <end position="336"/>
    </location>
</feature>
<evidence type="ECO:0000256" key="4">
    <source>
        <dbReference type="ARBA" id="ARBA00022989"/>
    </source>
</evidence>
<evidence type="ECO:0000256" key="3">
    <source>
        <dbReference type="ARBA" id="ARBA00022692"/>
    </source>
</evidence>
<feature type="transmembrane region" description="Helical" evidence="7">
    <location>
        <begin position="134"/>
        <end position="157"/>
    </location>
</feature>